<dbReference type="AlphaFoldDB" id="A0A395INF9"/>
<evidence type="ECO:0000313" key="2">
    <source>
        <dbReference type="EMBL" id="RAL61636.1"/>
    </source>
</evidence>
<accession>A0A395INF9</accession>
<proteinExistence type="predicted"/>
<evidence type="ECO:0000313" key="3">
    <source>
        <dbReference type="Proteomes" id="UP000249056"/>
    </source>
</evidence>
<protein>
    <recommendedName>
        <fullName evidence="4">Ubiquitin 3 binding protein But2 C-terminal domain-containing protein</fullName>
    </recommendedName>
</protein>
<dbReference type="EMBL" id="QKRW01000029">
    <property type="protein sequence ID" value="RAL61636.1"/>
    <property type="molecule type" value="Genomic_DNA"/>
</dbReference>
<keyword evidence="3" id="KW-1185">Reference proteome</keyword>
<comment type="caution">
    <text evidence="2">The sequence shown here is derived from an EMBL/GenBank/DDBJ whole genome shotgun (WGS) entry which is preliminary data.</text>
</comment>
<dbReference type="Proteomes" id="UP000249056">
    <property type="component" value="Unassembled WGS sequence"/>
</dbReference>
<evidence type="ECO:0008006" key="4">
    <source>
        <dbReference type="Google" id="ProtNLM"/>
    </source>
</evidence>
<sequence>MLFTISRFAFVATIGLTSAAPTPVSDSSAASASTVAADDIATIWPTVLEEIWEGKPQNIAFNTLPKDDSDPSQGNFGIGATWNGSKWTSRQYTYASFDIPADAQKCALWSSFPTSQFDYEALIGLPNFDPQVQVFSPNTTIDPDDLTFWNVFPVDSAPNVDEFASTQLNTGGDTYLGDFDCSPDSTAEFIIGIAGSTVPDAQEPVLIFRLNNTTPRDYGLYITYGNDVDLSKN</sequence>
<reference evidence="2 3" key="1">
    <citation type="submission" date="2018-06" db="EMBL/GenBank/DDBJ databases">
        <title>Genome Sequence of the Brown Rot Fungal Pathogen Monilinia fructigena.</title>
        <authorList>
            <person name="Landi L."/>
            <person name="De Miccolis Angelini R.M."/>
            <person name="Pollastro S."/>
            <person name="Abate D."/>
            <person name="Faretra F."/>
            <person name="Romanazzi G."/>
        </authorList>
    </citation>
    <scope>NUCLEOTIDE SEQUENCE [LARGE SCALE GENOMIC DNA]</scope>
    <source>
        <strain evidence="2 3">Mfrg269</strain>
    </source>
</reference>
<feature type="signal peptide" evidence="1">
    <location>
        <begin position="1"/>
        <end position="19"/>
    </location>
</feature>
<feature type="chain" id="PRO_5017188107" description="Ubiquitin 3 binding protein But2 C-terminal domain-containing protein" evidence="1">
    <location>
        <begin position="20"/>
        <end position="233"/>
    </location>
</feature>
<dbReference type="OrthoDB" id="3500760at2759"/>
<gene>
    <name evidence="2" type="ORF">DID88_002705</name>
</gene>
<evidence type="ECO:0000256" key="1">
    <source>
        <dbReference type="SAM" id="SignalP"/>
    </source>
</evidence>
<name>A0A395INF9_9HELO</name>
<keyword evidence="1" id="KW-0732">Signal</keyword>
<organism evidence="2 3">
    <name type="scientific">Monilinia fructigena</name>
    <dbReference type="NCBI Taxonomy" id="38457"/>
    <lineage>
        <taxon>Eukaryota</taxon>
        <taxon>Fungi</taxon>
        <taxon>Dikarya</taxon>
        <taxon>Ascomycota</taxon>
        <taxon>Pezizomycotina</taxon>
        <taxon>Leotiomycetes</taxon>
        <taxon>Helotiales</taxon>
        <taxon>Sclerotiniaceae</taxon>
        <taxon>Monilinia</taxon>
    </lineage>
</organism>